<protein>
    <recommendedName>
        <fullName evidence="4">DUF4178 domain-containing protein</fullName>
    </recommendedName>
</protein>
<keyword evidence="1" id="KW-1133">Transmembrane helix</keyword>
<keyword evidence="3" id="KW-1185">Reference proteome</keyword>
<gene>
    <name evidence="2" type="ORF">J3S90_15455</name>
</gene>
<evidence type="ECO:0000256" key="1">
    <source>
        <dbReference type="SAM" id="Phobius"/>
    </source>
</evidence>
<dbReference type="Proteomes" id="UP000674217">
    <property type="component" value="Unassembled WGS sequence"/>
</dbReference>
<feature type="transmembrane region" description="Helical" evidence="1">
    <location>
        <begin position="72"/>
        <end position="94"/>
    </location>
</feature>
<accession>A0ABS5CX78</accession>
<feature type="transmembrane region" description="Helical" evidence="1">
    <location>
        <begin position="5"/>
        <end position="23"/>
    </location>
</feature>
<sequence length="168" mass="20071">MNQKLTIIFSSIVILIIALYFGLPFEFFNINLDRIANIIAILIVLFVFYKLLKLSKTLSGKVSKLTTRIILFIVFALYLLNGIWTVFFVTSNYYPIWQDLKIYTNSNNEKVVSEWRETSGSLYDYRYRKIYFENKIFRFSINYDKKKMSGNWNVYDVREKTKTKQNLN</sequence>
<dbReference type="RefSeq" id="WP_210646929.1">
    <property type="nucleotide sequence ID" value="NZ_JAGFBU010000010.1"/>
</dbReference>
<evidence type="ECO:0000313" key="3">
    <source>
        <dbReference type="Proteomes" id="UP000674217"/>
    </source>
</evidence>
<name>A0ABS5CX78_9FLAO</name>
<comment type="caution">
    <text evidence="2">The sequence shown here is derived from an EMBL/GenBank/DDBJ whole genome shotgun (WGS) entry which is preliminary data.</text>
</comment>
<reference evidence="2 3" key="1">
    <citation type="submission" date="2021-03" db="EMBL/GenBank/DDBJ databases">
        <title>Flavobacterium Flabelliformis Sp. Nov. And Flavobacterium Geliluteum Sp. Nov., Two Novel Multidrug Resistant Psychrophilic Species Isolated From Antarctica.</title>
        <authorList>
            <person name="Kralova S."/>
            <person name="Busse H.J."/>
            <person name="Bezdicek M."/>
            <person name="Nykrynova M."/>
            <person name="Kroupova E."/>
            <person name="Krsek D."/>
            <person name="Sedlacek I."/>
        </authorList>
    </citation>
    <scope>NUCLEOTIDE SEQUENCE [LARGE SCALE GENOMIC DNA]</scope>
    <source>
        <strain evidence="2 3">P4023</strain>
    </source>
</reference>
<evidence type="ECO:0008006" key="4">
    <source>
        <dbReference type="Google" id="ProtNLM"/>
    </source>
</evidence>
<proteinExistence type="predicted"/>
<evidence type="ECO:0000313" key="2">
    <source>
        <dbReference type="EMBL" id="MBP4143201.1"/>
    </source>
</evidence>
<organism evidence="2 3">
    <name type="scientific">Flavobacterium flabelliforme</name>
    <dbReference type="NCBI Taxonomy" id="2816119"/>
    <lineage>
        <taxon>Bacteria</taxon>
        <taxon>Pseudomonadati</taxon>
        <taxon>Bacteroidota</taxon>
        <taxon>Flavobacteriia</taxon>
        <taxon>Flavobacteriales</taxon>
        <taxon>Flavobacteriaceae</taxon>
        <taxon>Flavobacterium</taxon>
    </lineage>
</organism>
<dbReference type="EMBL" id="JAGFBU010000010">
    <property type="protein sequence ID" value="MBP4143201.1"/>
    <property type="molecule type" value="Genomic_DNA"/>
</dbReference>
<keyword evidence="1" id="KW-0472">Membrane</keyword>
<keyword evidence="1" id="KW-0812">Transmembrane</keyword>
<feature type="transmembrane region" description="Helical" evidence="1">
    <location>
        <begin position="35"/>
        <end position="52"/>
    </location>
</feature>